<dbReference type="GO" id="GO:0009847">
    <property type="term" value="P:spore germination"/>
    <property type="evidence" value="ECO:0007669"/>
    <property type="project" value="InterPro"/>
</dbReference>
<dbReference type="EMBL" id="QTTN01000023">
    <property type="protein sequence ID" value="REE78920.1"/>
    <property type="molecule type" value="Genomic_DNA"/>
</dbReference>
<evidence type="ECO:0000256" key="4">
    <source>
        <dbReference type="ARBA" id="ARBA00022729"/>
    </source>
</evidence>
<dbReference type="InterPro" id="IPR008844">
    <property type="entry name" value="Spore_GerAC-like"/>
</dbReference>
<dbReference type="GO" id="GO:0016020">
    <property type="term" value="C:membrane"/>
    <property type="evidence" value="ECO:0007669"/>
    <property type="project" value="UniProtKB-SubCell"/>
</dbReference>
<dbReference type="OrthoDB" id="2592518at2"/>
<keyword evidence="11" id="KW-1185">Reference proteome</keyword>
<evidence type="ECO:0000256" key="5">
    <source>
        <dbReference type="ARBA" id="ARBA00023136"/>
    </source>
</evidence>
<keyword evidence="6" id="KW-0564">Palmitate</keyword>
<comment type="caution">
    <text evidence="10">The sequence shown here is derived from an EMBL/GenBank/DDBJ whole genome shotgun (WGS) entry which is preliminary data.</text>
</comment>
<comment type="subcellular location">
    <subcellularLocation>
        <location evidence="1">Membrane</location>
        <topology evidence="1">Lipid-anchor</topology>
    </subcellularLocation>
</comment>
<dbReference type="Pfam" id="PF05504">
    <property type="entry name" value="Spore_GerAC"/>
    <property type="match status" value="1"/>
</dbReference>
<reference evidence="10 11" key="1">
    <citation type="submission" date="2018-08" db="EMBL/GenBank/DDBJ databases">
        <title>Genomic Encyclopedia of Type Strains, Phase III (KMG-III): the genomes of soil and plant-associated and newly described type strains.</title>
        <authorList>
            <person name="Whitman W."/>
        </authorList>
    </citation>
    <scope>NUCLEOTIDE SEQUENCE [LARGE SCALE GENOMIC DNA]</scope>
    <source>
        <strain evidence="10 11">CGMCC 1.10966</strain>
    </source>
</reference>
<keyword evidence="4" id="KW-0732">Signal</keyword>
<dbReference type="Gene3D" id="3.30.300.210">
    <property type="entry name" value="Nutrient germinant receptor protein C, domain 3"/>
    <property type="match status" value="1"/>
</dbReference>
<feature type="domain" description="Spore germination protein N-terminal" evidence="9">
    <location>
        <begin position="26"/>
        <end position="192"/>
    </location>
</feature>
<keyword evidence="5" id="KW-0472">Membrane</keyword>
<organism evidence="10 11">
    <name type="scientific">Paenibacillus taihuensis</name>
    <dbReference type="NCBI Taxonomy" id="1156355"/>
    <lineage>
        <taxon>Bacteria</taxon>
        <taxon>Bacillati</taxon>
        <taxon>Bacillota</taxon>
        <taxon>Bacilli</taxon>
        <taxon>Bacillales</taxon>
        <taxon>Paenibacillaceae</taxon>
        <taxon>Paenibacillus</taxon>
    </lineage>
</organism>
<dbReference type="AlphaFoldDB" id="A0A3D9RPT6"/>
<dbReference type="InterPro" id="IPR046953">
    <property type="entry name" value="Spore_GerAC-like_C"/>
</dbReference>
<evidence type="ECO:0000256" key="2">
    <source>
        <dbReference type="ARBA" id="ARBA00007886"/>
    </source>
</evidence>
<proteinExistence type="inferred from homology"/>
<name>A0A3D9RPT6_9BACL</name>
<evidence type="ECO:0000256" key="3">
    <source>
        <dbReference type="ARBA" id="ARBA00022544"/>
    </source>
</evidence>
<dbReference type="RefSeq" id="WP_116190553.1">
    <property type="nucleotide sequence ID" value="NZ_QTTN01000023.1"/>
</dbReference>
<dbReference type="PANTHER" id="PTHR35789">
    <property type="entry name" value="SPORE GERMINATION PROTEIN B3"/>
    <property type="match status" value="1"/>
</dbReference>
<evidence type="ECO:0000256" key="6">
    <source>
        <dbReference type="ARBA" id="ARBA00023139"/>
    </source>
</evidence>
<dbReference type="InterPro" id="IPR038501">
    <property type="entry name" value="Spore_GerAC_C_sf"/>
</dbReference>
<evidence type="ECO:0000259" key="8">
    <source>
        <dbReference type="Pfam" id="PF05504"/>
    </source>
</evidence>
<dbReference type="NCBIfam" id="TIGR02887">
    <property type="entry name" value="spore_ger_x_C"/>
    <property type="match status" value="1"/>
</dbReference>
<comment type="similarity">
    <text evidence="2">Belongs to the GerABKC lipoprotein family.</text>
</comment>
<feature type="domain" description="Spore germination GerAC-like C-terminal" evidence="8">
    <location>
        <begin position="201"/>
        <end position="368"/>
    </location>
</feature>
<accession>A0A3D9RPT6</accession>
<sequence length="372" mass="41762">MKNAPIRLRRALICMLLLLFMPGCGDQRILEKLGFVQASSYDLGENGQLEVTITMPKADQNAGQRRDVLSLMARTGKEARVKLTRESNLQLVSGQLRNSLFGMSLARKGLLKHLDTFQRDPSISPRVKLSVVRGNAKSMLERNYPNQPIISRYIEGLLQKESMGQNIPVSTLYTFIRDYYDDGIDPVMPVLRNKSDNIIIDGIALFRGDKYIAEIPADDGMVFSFLRGSFKLGELSIHLSEGEPGGDTVMITSIVSKRKVRVSRSAEGAPEITIQVRLKGTVIEYTGGLSLDRPAEKHTLEKQIDKELVKEANEMIAFMQKHKTDAIGIGIAVRNHMSYGAWKQMKWPEMYPTVKVKCNFHFEIMNAGKVVE</sequence>
<protein>
    <submittedName>
        <fullName evidence="10">Spore germination protein</fullName>
    </submittedName>
</protein>
<evidence type="ECO:0000256" key="1">
    <source>
        <dbReference type="ARBA" id="ARBA00004635"/>
    </source>
</evidence>
<evidence type="ECO:0000259" key="9">
    <source>
        <dbReference type="Pfam" id="PF25198"/>
    </source>
</evidence>
<gene>
    <name evidence="10" type="ORF">A8990_12348</name>
</gene>
<dbReference type="InterPro" id="IPR057336">
    <property type="entry name" value="GerAC_N"/>
</dbReference>
<evidence type="ECO:0000313" key="11">
    <source>
        <dbReference type="Proteomes" id="UP000256304"/>
    </source>
</evidence>
<keyword evidence="3" id="KW-0309">Germination</keyword>
<evidence type="ECO:0000256" key="7">
    <source>
        <dbReference type="ARBA" id="ARBA00023288"/>
    </source>
</evidence>
<dbReference type="Proteomes" id="UP000256304">
    <property type="component" value="Unassembled WGS sequence"/>
</dbReference>
<dbReference type="PANTHER" id="PTHR35789:SF1">
    <property type="entry name" value="SPORE GERMINATION PROTEIN B3"/>
    <property type="match status" value="1"/>
</dbReference>
<dbReference type="Pfam" id="PF25198">
    <property type="entry name" value="Spore_GerAC_N"/>
    <property type="match status" value="1"/>
</dbReference>
<evidence type="ECO:0000313" key="10">
    <source>
        <dbReference type="EMBL" id="REE78920.1"/>
    </source>
</evidence>
<keyword evidence="7" id="KW-0449">Lipoprotein</keyword>